<organism evidence="1 2">
    <name type="scientific">Coniosporium uncinatum</name>
    <dbReference type="NCBI Taxonomy" id="93489"/>
    <lineage>
        <taxon>Eukaryota</taxon>
        <taxon>Fungi</taxon>
        <taxon>Dikarya</taxon>
        <taxon>Ascomycota</taxon>
        <taxon>Pezizomycotina</taxon>
        <taxon>Dothideomycetes</taxon>
        <taxon>Dothideomycetes incertae sedis</taxon>
        <taxon>Coniosporium</taxon>
    </lineage>
</organism>
<name>A0ACC3DYT6_9PEZI</name>
<comment type="caution">
    <text evidence="1">The sequence shown here is derived from an EMBL/GenBank/DDBJ whole genome shotgun (WGS) entry which is preliminary data.</text>
</comment>
<sequence length="193" mass="21994">MRPDLGSGSVERLEQLAEVVIELSKIEETQKRGTDTARVLYLEQLKAVAKYLQPTRTAFPQLWRTTRSLGWSDLVVRQGCGKTVCEHYRSGQQNYQETTSAITTIPRAGTAIKRKRADLNSNAITQHWSEGSRQFLVPLIGLDVKEKKKKHAQKQKQPPENVFKIVKTVFAKLEMGEQEPLPVWRRLRGIIGE</sequence>
<gene>
    <name evidence="1" type="ORF">LTS18_010673</name>
</gene>
<evidence type="ECO:0000313" key="1">
    <source>
        <dbReference type="EMBL" id="KAK3081948.1"/>
    </source>
</evidence>
<keyword evidence="2" id="KW-1185">Reference proteome</keyword>
<evidence type="ECO:0000313" key="2">
    <source>
        <dbReference type="Proteomes" id="UP001186974"/>
    </source>
</evidence>
<protein>
    <submittedName>
        <fullName evidence="1">Uncharacterized protein</fullName>
    </submittedName>
</protein>
<reference evidence="1" key="1">
    <citation type="submission" date="2024-09" db="EMBL/GenBank/DDBJ databases">
        <title>Black Yeasts Isolated from many extreme environments.</title>
        <authorList>
            <person name="Coleine C."/>
            <person name="Stajich J.E."/>
            <person name="Selbmann L."/>
        </authorList>
    </citation>
    <scope>NUCLEOTIDE SEQUENCE</scope>
    <source>
        <strain evidence="1">CCFEE 5737</strain>
    </source>
</reference>
<dbReference type="Proteomes" id="UP001186974">
    <property type="component" value="Unassembled WGS sequence"/>
</dbReference>
<dbReference type="EMBL" id="JAWDJW010000030">
    <property type="protein sequence ID" value="KAK3081948.1"/>
    <property type="molecule type" value="Genomic_DNA"/>
</dbReference>
<accession>A0ACC3DYT6</accession>
<proteinExistence type="predicted"/>